<feature type="compositionally biased region" description="Pro residues" evidence="1">
    <location>
        <begin position="327"/>
        <end position="337"/>
    </location>
</feature>
<gene>
    <name evidence="2" type="ORF">CTOB1V02_LOCUS6427</name>
</gene>
<name>A0A7R8WFU9_9CRUS</name>
<evidence type="ECO:0000256" key="1">
    <source>
        <dbReference type="SAM" id="MobiDB-lite"/>
    </source>
</evidence>
<reference evidence="2" key="1">
    <citation type="submission" date="2020-11" db="EMBL/GenBank/DDBJ databases">
        <authorList>
            <person name="Tran Van P."/>
        </authorList>
    </citation>
    <scope>NUCLEOTIDE SEQUENCE</scope>
</reference>
<protein>
    <submittedName>
        <fullName evidence="2">Uncharacterized protein</fullName>
    </submittedName>
</protein>
<feature type="region of interest" description="Disordered" evidence="1">
    <location>
        <begin position="1"/>
        <end position="35"/>
    </location>
</feature>
<dbReference type="AlphaFoldDB" id="A0A7R8WFU9"/>
<feature type="compositionally biased region" description="Basic and acidic residues" evidence="1">
    <location>
        <begin position="547"/>
        <end position="558"/>
    </location>
</feature>
<feature type="compositionally biased region" description="Polar residues" evidence="1">
    <location>
        <begin position="534"/>
        <end position="546"/>
    </location>
</feature>
<sequence>MSFQQAFPVPIGSGPSMAHRNGESQPRGNGEPHAGREVDQYFARPEMQLHLGFIDGNSSVQQEKQQHMQHQAPMQLHCCDPGGAFAPIADPITNMERQAKELEFALHCREQNLQELSNAIRERKKGVRRCQRHALKELQHAAIRRGQLEAKLTCVGMMSNTMLPFLSPSLPPPVPAPPPAMSPPPVMVPPPPAFYGKAATVQPQLAPPTSPCSAFYPPYPPPPPFCCPRPPPAKKGEAGPMKSSPFERNCKKNFMDKVGKLWDEMIQQGCQPVKVCPCCGVGQADIVEKEEEKPGKKVKMKRRKVRLDESDDCELIKPPQYCIPLCPEEPPPPPPPPPKKEPPPPKQVKKAELKCPQTCPWQTSFPDFEGQLPMMPAPENCQGATRWRRRPVHAGAEKQRNELPCTVVTRNEDLCRSEHSDTSEMVAILARLLNGQHNLVDFVEEDPHTRCGCGAEQGFKHTSNPMEQTADAMDSLKKGIEKMTTNNTNSCTSLFTDEVLLLSEFEETGGRFHIGNESSLASRKGFNRMEASGFPSTQTVSSGGSSEDNKNNDRESTTKIRIFSPITGQQHNEDTMWPMPSGIQTSIWTIQQARKLSSSTENMKPDTNQELSEDDDGSVTRVFLKDLILQGIPMASMRKHDFMSH</sequence>
<evidence type="ECO:0000313" key="2">
    <source>
        <dbReference type="EMBL" id="CAD7228546.1"/>
    </source>
</evidence>
<proteinExistence type="predicted"/>
<dbReference type="EMBL" id="OB661584">
    <property type="protein sequence ID" value="CAD7228546.1"/>
    <property type="molecule type" value="Genomic_DNA"/>
</dbReference>
<accession>A0A7R8WFU9</accession>
<feature type="region of interest" description="Disordered" evidence="1">
    <location>
        <begin position="529"/>
        <end position="558"/>
    </location>
</feature>
<organism evidence="2">
    <name type="scientific">Cyprideis torosa</name>
    <dbReference type="NCBI Taxonomy" id="163714"/>
    <lineage>
        <taxon>Eukaryota</taxon>
        <taxon>Metazoa</taxon>
        <taxon>Ecdysozoa</taxon>
        <taxon>Arthropoda</taxon>
        <taxon>Crustacea</taxon>
        <taxon>Oligostraca</taxon>
        <taxon>Ostracoda</taxon>
        <taxon>Podocopa</taxon>
        <taxon>Podocopida</taxon>
        <taxon>Cytherocopina</taxon>
        <taxon>Cytheroidea</taxon>
        <taxon>Cytherideidae</taxon>
        <taxon>Cyprideis</taxon>
    </lineage>
</organism>
<feature type="compositionally biased region" description="Basic and acidic residues" evidence="1">
    <location>
        <begin position="338"/>
        <end position="349"/>
    </location>
</feature>
<feature type="compositionally biased region" description="Polar residues" evidence="1">
    <location>
        <begin position="596"/>
        <end position="610"/>
    </location>
</feature>
<feature type="region of interest" description="Disordered" evidence="1">
    <location>
        <begin position="326"/>
        <end position="349"/>
    </location>
</feature>
<feature type="region of interest" description="Disordered" evidence="1">
    <location>
        <begin position="596"/>
        <end position="615"/>
    </location>
</feature>